<evidence type="ECO:0000259" key="5">
    <source>
        <dbReference type="Pfam" id="PF08161"/>
    </source>
</evidence>
<accession>A0A1G4M853</accession>
<reference evidence="8" key="1">
    <citation type="submission" date="2016-03" db="EMBL/GenBank/DDBJ databases">
        <authorList>
            <person name="Devillers H."/>
        </authorList>
    </citation>
    <scope>NUCLEOTIDE SEQUENCE [LARGE SCALE GENOMIC DNA]</scope>
</reference>
<keyword evidence="3" id="KW-0539">Nucleus</keyword>
<evidence type="ECO:0000259" key="6">
    <source>
        <dbReference type="Pfam" id="PF25772"/>
    </source>
</evidence>
<keyword evidence="8" id="KW-1185">Reference proteome</keyword>
<dbReference type="Pfam" id="PF08161">
    <property type="entry name" value="RRP12_HEAT"/>
    <property type="match status" value="1"/>
</dbReference>
<dbReference type="InterPro" id="IPR011989">
    <property type="entry name" value="ARM-like"/>
</dbReference>
<dbReference type="OMA" id="PDQMKHR"/>
<dbReference type="InterPro" id="IPR057860">
    <property type="entry name" value="HEAT_RRP12_N"/>
</dbReference>
<dbReference type="Gene3D" id="1.25.10.10">
    <property type="entry name" value="Leucine-rich Repeat Variant"/>
    <property type="match status" value="2"/>
</dbReference>
<feature type="domain" description="RRP12 N-terminal HEAT" evidence="6">
    <location>
        <begin position="24"/>
        <end position="250"/>
    </location>
</feature>
<dbReference type="Proteomes" id="UP000190831">
    <property type="component" value="Chromosome B"/>
</dbReference>
<dbReference type="Pfam" id="PF25772">
    <property type="entry name" value="HEAT_RRP12_N"/>
    <property type="match status" value="1"/>
</dbReference>
<protein>
    <submittedName>
        <fullName evidence="7">LAFE_0B06854g1_1</fullName>
    </submittedName>
</protein>
<dbReference type="InterPro" id="IPR052087">
    <property type="entry name" value="RRP12"/>
</dbReference>
<evidence type="ECO:0000313" key="8">
    <source>
        <dbReference type="Proteomes" id="UP000190831"/>
    </source>
</evidence>
<dbReference type="PANTHER" id="PTHR48287">
    <property type="entry name" value="ARM REPEAT SUPERFAMILY PROTEIN"/>
    <property type="match status" value="1"/>
</dbReference>
<feature type="region of interest" description="Disordered" evidence="4">
    <location>
        <begin position="1163"/>
        <end position="1190"/>
    </location>
</feature>
<gene>
    <name evidence="7" type="ORF">LAFE_0B06854G</name>
</gene>
<evidence type="ECO:0000256" key="4">
    <source>
        <dbReference type="SAM" id="MobiDB-lite"/>
    </source>
</evidence>
<organism evidence="7 8">
    <name type="scientific">Lachancea fermentati</name>
    <name type="common">Zygosaccharomyces fermentati</name>
    <dbReference type="NCBI Taxonomy" id="4955"/>
    <lineage>
        <taxon>Eukaryota</taxon>
        <taxon>Fungi</taxon>
        <taxon>Dikarya</taxon>
        <taxon>Ascomycota</taxon>
        <taxon>Saccharomycotina</taxon>
        <taxon>Saccharomycetes</taxon>
        <taxon>Saccharomycetales</taxon>
        <taxon>Saccharomycetaceae</taxon>
        <taxon>Lachancea</taxon>
    </lineage>
</organism>
<comment type="subcellular location">
    <subcellularLocation>
        <location evidence="1">Nucleus</location>
    </subcellularLocation>
</comment>
<evidence type="ECO:0000256" key="1">
    <source>
        <dbReference type="ARBA" id="ARBA00004123"/>
    </source>
</evidence>
<dbReference type="GO" id="GO:0005634">
    <property type="term" value="C:nucleus"/>
    <property type="evidence" value="ECO:0007669"/>
    <property type="project" value="UniProtKB-SubCell"/>
</dbReference>
<comment type="similarity">
    <text evidence="2">Belongs to the RRP12 family.</text>
</comment>
<feature type="domain" description="RRP12 HEAT" evidence="5">
    <location>
        <begin position="365"/>
        <end position="661"/>
    </location>
</feature>
<evidence type="ECO:0000256" key="3">
    <source>
        <dbReference type="ARBA" id="ARBA00023242"/>
    </source>
</evidence>
<dbReference type="OrthoDB" id="2192888at2759"/>
<evidence type="ECO:0000256" key="2">
    <source>
        <dbReference type="ARBA" id="ARBA00007690"/>
    </source>
</evidence>
<dbReference type="InterPro" id="IPR012978">
    <property type="entry name" value="HEAT_RRP12"/>
</dbReference>
<name>A0A1G4M853_LACFM</name>
<dbReference type="STRING" id="4955.A0A1G4M853"/>
<dbReference type="SUPFAM" id="SSF48371">
    <property type="entry name" value="ARM repeat"/>
    <property type="match status" value="1"/>
</dbReference>
<evidence type="ECO:0000313" key="7">
    <source>
        <dbReference type="EMBL" id="SCV99984.1"/>
    </source>
</evidence>
<sequence>MDQDQVAHLLELEDKLSHIRSQINSKLNNQKHIAIILTAVEENIDEQQATNKNIVNYLISFMSLLDQATNPETHEIIELQLATSATYLLDILFKYTPKALLRSKFAEMLTKIAPCITDEKSQAPLIKSAVGCLESLLIAQDSQSWNNTQNLSITPTRGLSGLLELSLDPRPKVRKRAQDAISNILSNPPPSPTAEHVAAPIVAEFTINALASAMDEASSVSNKKLKAQGGSNEFNTKIIHILKLVSKILSTKQWPSSRIDALCDVLLEISKSSDEFLVSSSFQCFESLFQSIAESTASSGLVENKFLKVLDVIFSLKPSNNDMNLANTWISVVGKGMSTYAKYQPLTCFMKLPDVFNIMGFYLASETPEVYKSASKCLNTILNDTVQEDLLLYPPAVDEKTFETVDNVISSLADVFVEFLSIKYVHCAKEILAVLTTGFNKFTLRCNPDFLKPLAIVGEWRTNEDNFLDFKIESEIAIGAAISAIGPDTVTSILPMNLKSNSPSQPGRAWLIPLVRDFTKHSKLAIFVNQFLPLISFFESKIEGMEKESVQAKVFQTVIDQVWSTLPSFCELPEDLRTSFTDEFAAELSSLLYSNVGLRPTICRAFKNLVESNSSYVSGSIETHLLLQQQFPRVEADENLVYLSSKASNLLAVLFNVYTQTAPNARGYILETIESILKITIAEDLEKTFNNVCALLKGAFEEEANGREVKNGGVRMSATLLDIVVAMTKYVPVQCYGALFALFNTTVNSTDALTQKRSYRIITKLSELEKGSEAIQNYIANIEDVMIQSANTVQTSSKAARLQALKTLIDMIPVDHLGFIVQVVPEVILATKDVNEKTRESAFETLIKMTQRMSDPNGVIILCQIPGYDPTIPNQTSSISEFFKIISAGLIGESQHMVSATITAYSCLVFEFRDQVSTEVLLDIYDTIELYLTSNSREIVKSAIGFAKVCCLGLPEEMIKPKIPAILPKLLRWSHEHTGHFKAKVKHIIERLIRRFGYDFIDQNFPEEDKRLLANIRKTRNRNKRKGTDEVNLPEVNSADTAKKGSRFMSALDEVLYESSEEDASDEEGNPNQRRSKKFIVESKENPLDLLDAQTLSHISSTRPKKFDKGSRRTVKDDVVSFDAEGRMVVDNEDGKTEEQNDPLKAITSGINAYLEAVEHGPIRGQKNRLKFKKGNRAGNDETFSDDEAESKLVKKIEGKNRKSVKKGGKFKSRRKL</sequence>
<proteinExistence type="inferred from homology"/>
<dbReference type="EMBL" id="LT598489">
    <property type="protein sequence ID" value="SCV99984.1"/>
    <property type="molecule type" value="Genomic_DNA"/>
</dbReference>
<dbReference type="PANTHER" id="PTHR48287:SF1">
    <property type="entry name" value="ARM REPEAT SUPERFAMILY PROTEIN"/>
    <property type="match status" value="1"/>
</dbReference>
<feature type="compositionally biased region" description="Basic residues" evidence="4">
    <location>
        <begin position="1166"/>
        <end position="1176"/>
    </location>
</feature>
<dbReference type="InterPro" id="IPR016024">
    <property type="entry name" value="ARM-type_fold"/>
</dbReference>
<dbReference type="AlphaFoldDB" id="A0A1G4M853"/>